<evidence type="ECO:0000313" key="3">
    <source>
        <dbReference type="EMBL" id="MED6133818.1"/>
    </source>
</evidence>
<dbReference type="Gene3D" id="3.50.50.60">
    <property type="entry name" value="FAD/NAD(P)-binding domain"/>
    <property type="match status" value="1"/>
</dbReference>
<name>A0ABU6SCS6_9FABA</name>
<keyword evidence="2" id="KW-0812">Transmembrane</keyword>
<comment type="caution">
    <text evidence="3">The sequence shown here is derived from an EMBL/GenBank/DDBJ whole genome shotgun (WGS) entry which is preliminary data.</text>
</comment>
<gene>
    <name evidence="3" type="ORF">PIB30_031715</name>
</gene>
<dbReference type="InterPro" id="IPR036188">
    <property type="entry name" value="FAD/NAD-bd_sf"/>
</dbReference>
<dbReference type="Proteomes" id="UP001341840">
    <property type="component" value="Unassembled WGS sequence"/>
</dbReference>
<feature type="transmembrane region" description="Helical" evidence="2">
    <location>
        <begin position="62"/>
        <end position="80"/>
    </location>
</feature>
<evidence type="ECO:0000256" key="2">
    <source>
        <dbReference type="SAM" id="Phobius"/>
    </source>
</evidence>
<feature type="region of interest" description="Disordered" evidence="1">
    <location>
        <begin position="157"/>
        <end position="185"/>
    </location>
</feature>
<keyword evidence="4" id="KW-1185">Reference proteome</keyword>
<dbReference type="SUPFAM" id="SSF51905">
    <property type="entry name" value="FAD/NAD(P)-binding domain"/>
    <property type="match status" value="1"/>
</dbReference>
<reference evidence="3 4" key="1">
    <citation type="journal article" date="2023" name="Plants (Basel)">
        <title>Bridging the Gap: Combining Genomics and Transcriptomics Approaches to Understand Stylosanthes scabra, an Orphan Legume from the Brazilian Caatinga.</title>
        <authorList>
            <person name="Ferreira-Neto J.R.C."/>
            <person name="da Silva M.D."/>
            <person name="Binneck E."/>
            <person name="de Melo N.F."/>
            <person name="da Silva R.H."/>
            <person name="de Melo A.L.T.M."/>
            <person name="Pandolfi V."/>
            <person name="Bustamante F.O."/>
            <person name="Brasileiro-Vidal A.C."/>
            <person name="Benko-Iseppon A.M."/>
        </authorList>
    </citation>
    <scope>NUCLEOTIDE SEQUENCE [LARGE SCALE GENOMIC DNA]</scope>
    <source>
        <tissue evidence="3">Leaves</tissue>
    </source>
</reference>
<keyword evidence="2" id="KW-1133">Transmembrane helix</keyword>
<accession>A0ABU6SCS6</accession>
<sequence>MASMQIPWSCLQVKYQGSCIRRHPHVIKSNRINNKTCSSRVKLKVEGTSSVDDKGSNRRKKVRVLIAGGGIGGLVLALAAKNRGHEVKVFEKNLSAVRGEGRHRGPIQLMSSALAVLEAIDESVASKVMEAGCVIVGSNILRNNSKVVDFIEEPGKGKRRVTKKGADPGGQLPEKSLAVVEGGWQ</sequence>
<dbReference type="Pfam" id="PF13450">
    <property type="entry name" value="NAD_binding_8"/>
    <property type="match status" value="1"/>
</dbReference>
<organism evidence="3 4">
    <name type="scientific">Stylosanthes scabra</name>
    <dbReference type="NCBI Taxonomy" id="79078"/>
    <lineage>
        <taxon>Eukaryota</taxon>
        <taxon>Viridiplantae</taxon>
        <taxon>Streptophyta</taxon>
        <taxon>Embryophyta</taxon>
        <taxon>Tracheophyta</taxon>
        <taxon>Spermatophyta</taxon>
        <taxon>Magnoliopsida</taxon>
        <taxon>eudicotyledons</taxon>
        <taxon>Gunneridae</taxon>
        <taxon>Pentapetalae</taxon>
        <taxon>rosids</taxon>
        <taxon>fabids</taxon>
        <taxon>Fabales</taxon>
        <taxon>Fabaceae</taxon>
        <taxon>Papilionoideae</taxon>
        <taxon>50 kb inversion clade</taxon>
        <taxon>dalbergioids sensu lato</taxon>
        <taxon>Dalbergieae</taxon>
        <taxon>Pterocarpus clade</taxon>
        <taxon>Stylosanthes</taxon>
    </lineage>
</organism>
<dbReference type="PANTHER" id="PTHR46496:SF6">
    <property type="entry name" value="ZEAXANTHIN EPOXIDASE, CHLOROPLASTIC-LIKE ISOFORM X1"/>
    <property type="match status" value="1"/>
</dbReference>
<dbReference type="EMBL" id="JASCZI010060552">
    <property type="protein sequence ID" value="MED6133818.1"/>
    <property type="molecule type" value="Genomic_DNA"/>
</dbReference>
<proteinExistence type="predicted"/>
<evidence type="ECO:0000256" key="1">
    <source>
        <dbReference type="SAM" id="MobiDB-lite"/>
    </source>
</evidence>
<protein>
    <recommendedName>
        <fullName evidence="5">Zeaxanthin epoxidase</fullName>
    </recommendedName>
</protein>
<keyword evidence="2" id="KW-0472">Membrane</keyword>
<evidence type="ECO:0008006" key="5">
    <source>
        <dbReference type="Google" id="ProtNLM"/>
    </source>
</evidence>
<dbReference type="PANTHER" id="PTHR46496">
    <property type="match status" value="1"/>
</dbReference>
<evidence type="ECO:0000313" key="4">
    <source>
        <dbReference type="Proteomes" id="UP001341840"/>
    </source>
</evidence>